<organism evidence="3 4">
    <name type="scientific">Marinomonas pollencensis</name>
    <dbReference type="NCBI Taxonomy" id="491954"/>
    <lineage>
        <taxon>Bacteria</taxon>
        <taxon>Pseudomonadati</taxon>
        <taxon>Pseudomonadota</taxon>
        <taxon>Gammaproteobacteria</taxon>
        <taxon>Oceanospirillales</taxon>
        <taxon>Oceanospirillaceae</taxon>
        <taxon>Marinomonas</taxon>
    </lineage>
</organism>
<keyword evidence="2" id="KW-0472">Membrane</keyword>
<evidence type="ECO:0000256" key="1">
    <source>
        <dbReference type="SAM" id="Coils"/>
    </source>
</evidence>
<keyword evidence="4" id="KW-1185">Reference proteome</keyword>
<dbReference type="RefSeq" id="WP_115898436.1">
    <property type="nucleotide sequence ID" value="NZ_QUNG01000010.1"/>
</dbReference>
<protein>
    <submittedName>
        <fullName evidence="3">Uncharacterized protein</fullName>
    </submittedName>
</protein>
<gene>
    <name evidence="3" type="ORF">DFP81_11037</name>
</gene>
<keyword evidence="2" id="KW-1133">Transmembrane helix</keyword>
<name>A0A3E0DJA6_9GAMM</name>
<feature type="transmembrane region" description="Helical" evidence="2">
    <location>
        <begin position="50"/>
        <end position="71"/>
    </location>
</feature>
<proteinExistence type="predicted"/>
<keyword evidence="1" id="KW-0175">Coiled coil</keyword>
<feature type="transmembrane region" description="Helical" evidence="2">
    <location>
        <begin position="185"/>
        <end position="208"/>
    </location>
</feature>
<feature type="transmembrane region" description="Helical" evidence="2">
    <location>
        <begin position="220"/>
        <end position="242"/>
    </location>
</feature>
<dbReference type="EMBL" id="QUNG01000010">
    <property type="protein sequence ID" value="REG82150.1"/>
    <property type="molecule type" value="Genomic_DNA"/>
</dbReference>
<keyword evidence="2" id="KW-0812">Transmembrane</keyword>
<dbReference type="Proteomes" id="UP000256542">
    <property type="component" value="Unassembled WGS sequence"/>
</dbReference>
<feature type="coiled-coil region" evidence="1">
    <location>
        <begin position="157"/>
        <end position="184"/>
    </location>
</feature>
<accession>A0A3E0DJA6</accession>
<comment type="caution">
    <text evidence="3">The sequence shown here is derived from an EMBL/GenBank/DDBJ whole genome shotgun (WGS) entry which is preliminary data.</text>
</comment>
<sequence length="331" mass="37288">MNETIEKNRSSEERRFRLRLVLIFTPTIIGILVWINAELISGLLYLNIRFVLGVAAYLIAAGAAYFLMVYLKGGIKVPIVDRMANKMKPSWESQDSNSSIVQEDLDELKRKITEVSYAQIQLEEGQQEALINELKNTISCDLAAELEKEYSSAALTTAQMRQAKDNYRKSIDRLSKEIETLTRRANLNLVIGVLTTSIAVGLLTYMVLGTDAKLESLTGILSYYIPRVTVVIFIEVFSFFFLKMYKSNLTEIKYYQKEITNISTQQIVYESAVLSNENGALSSFVRAALNQSEETGTEQSKADTVDQIEHLSKVVQETSKIISNLSKSSKK</sequence>
<dbReference type="OrthoDB" id="799595at2"/>
<reference evidence="3 4" key="1">
    <citation type="submission" date="2018-08" db="EMBL/GenBank/DDBJ databases">
        <title>Genomic Encyclopedia of Type Strains, Phase III (KMG-III): the genomes of soil and plant-associated and newly described type strains.</title>
        <authorList>
            <person name="Whitman W."/>
        </authorList>
    </citation>
    <scope>NUCLEOTIDE SEQUENCE [LARGE SCALE GENOMIC DNA]</scope>
    <source>
        <strain evidence="3 4">CECT 7375</strain>
    </source>
</reference>
<evidence type="ECO:0000313" key="3">
    <source>
        <dbReference type="EMBL" id="REG82150.1"/>
    </source>
</evidence>
<feature type="transmembrane region" description="Helical" evidence="2">
    <location>
        <begin position="20"/>
        <end position="44"/>
    </location>
</feature>
<evidence type="ECO:0000256" key="2">
    <source>
        <dbReference type="SAM" id="Phobius"/>
    </source>
</evidence>
<evidence type="ECO:0000313" key="4">
    <source>
        <dbReference type="Proteomes" id="UP000256542"/>
    </source>
</evidence>
<dbReference type="AlphaFoldDB" id="A0A3E0DJA6"/>